<feature type="region of interest" description="Disordered" evidence="14">
    <location>
        <begin position="1498"/>
        <end position="1604"/>
    </location>
</feature>
<dbReference type="GO" id="GO:0000785">
    <property type="term" value="C:chromatin"/>
    <property type="evidence" value="ECO:0007669"/>
    <property type="project" value="TreeGrafter"/>
</dbReference>
<protein>
    <submittedName>
        <fullName evidence="20">DNA helicase</fullName>
    </submittedName>
</protein>
<evidence type="ECO:0000259" key="15">
    <source>
        <dbReference type="PROSITE" id="PS50013"/>
    </source>
</evidence>
<dbReference type="SMART" id="SM00490">
    <property type="entry name" value="HELICc"/>
    <property type="match status" value="1"/>
</dbReference>
<sequence length="1690" mass="193194">MVDEFGPSQRKYSRLSDSTSDEEISEVRHQNTFQQNSGRKPEKSRKQNIQTLREDDFDLEASSLERGRGSCRYKLDSSDNHSSSESEASGSESSSSSEPRVRRNPIAKDGYGSVRTRGRRVNYANAFKEESDSESDAPKTLNGREVDSRNPRPQSTNINRNHLLQIPQGPLIRMCGKTSARFVPPLKQEATPEGSNAAGSSREESQSPVHVAASSYPGAANAPPLGELDVIEEVLKEEIRRKGATGDPTTLYNCMEYDPNAGFDPKHEEGEIMYLIKWRNWSHLHCTWETESSLTDSNRYNSVDGLKKLYNFQYKMGVKKSLKKTAGPEELENILYEEDSEEVVLQEKMEVERIISHCRDRDDANEVDYLCKFKRMDYHSATWETGSVIRKLFPHAVQEYEKRLASTKLPNFRRDMFGRRPKFVPIPNQPEYIGAGNPELRLRDYQLKGLNWMAHAWTRRNSVILADEMGLGKTVQAISFLSYLFHEHGLYGSFLIVVPLSTISSWQREIELWAPFFNLIVYVGNCYSREVIRDYEWSQSGGFANRRQHRLKFNICMTTYEILLKDKAFLGQVPWAALVVDEAHRLKNDASQLYQALFAFDTDTRLLITGTPLQNSLKELWSLLHFLNPNYFTTWEEFEEEYSFSSHLPVSDSHDGFSRLHRVIEPYLLRRVKKDVEQSLPAKTERILRVEMSKRQGTLYRLILARNYDGLMKVTGGGHKASFINIVMQLKKCCNHAYLIDPPDDKKIYRRNDETLRDLIKGSGKMMLLDKLLLKLKPQGHRVLIFSQMVKMLDIIADYLTLRGWGFQRLDGSIRGDLRKQTLDHFNAEGSTDFCFLLSTRAGGLGINLATADTVIIFDSDWNPQNDLQAQARAHRIGQTKQVSVYRLVVKESVEEKIIESATRKMLLDFLVIQRMDTAGSRRKTDPKAKLLTDILQHGAEGIFRQNEEEPGDIEVDIDDILNTAETRTAEIEDESHGLLSAFNVVNLNQLEEDDKIAMEEKPSTKSWSEIIPEEMRRNVKENEDQKALMNLITGPRLRKQVKSFHAGVDKAYSSSESDSEDEQQNNGQKLAHLSPKDIRAVVKALKRFARPLERIDSIAAEAELSSLTNKEIFDIVQYIIDGCKSAVESPTTTNQVGEEEAKNKAPVFNYGKVAIQARQILQSLSNLDILYQVMPKSSKEDRLNYELPFSPRFTNWPNQWSATDDVHLLVGVYEHGYDNWDAIKLDPDLGLASKILPINSNERPQASHIRARVDYLLKALSKQTSSETRDIKKGQKNNGKSYSSKDHKKKSSSSSKRLSNLTDQSSKSAVKPKSAEFVESDGTSESDSKASSKTTIPPIRIKKNHKRELKVENVYDQPPAKRSKYSENRVSKNEPVHYTASPVSVSDLTKEEEDEIRNMDGDLFSECKERFHPIKKALKQLKKFDCADNLNTERFNEVLLQIGAHIRKILGEMNEDRAKRRKWKHVCWLFLEHFSQKTGSELEELYHSIRKSTLTKEKDLGRHNRDDDHKHSNKHDDHHRHLYGSRNDNDSKQSSQGHRSRSYHHRSRSSDRRSGPNNSVGYSSNSGDRRSSGGDWSNSRQGFSNSKDRTSRTGRDNRNDRFKNAFNNEFNDAFNNPGLRDLHGVAPSSHSSIPPPYSFQRPSTTHYSWQDRPSNGPLLPSPTHEGSIIPPPISSIPRRDPRLSWHSRP</sequence>
<dbReference type="CDD" id="cd18666">
    <property type="entry name" value="CD1_tandem_CHD1-2_like"/>
    <property type="match status" value="1"/>
</dbReference>
<comment type="similarity">
    <text evidence="2">Belongs to the SNF2/RAD54 helicase family.</text>
</comment>
<dbReference type="GO" id="GO:0034728">
    <property type="term" value="P:nucleosome organization"/>
    <property type="evidence" value="ECO:0007669"/>
    <property type="project" value="TreeGrafter"/>
</dbReference>
<dbReference type="InterPro" id="IPR056302">
    <property type="entry name" value="CHD1-2/Hrp3_HTH"/>
</dbReference>
<evidence type="ECO:0000256" key="8">
    <source>
        <dbReference type="ARBA" id="ARBA00022853"/>
    </source>
</evidence>
<dbReference type="PROSITE" id="PS51194">
    <property type="entry name" value="HELICASE_CTER"/>
    <property type="match status" value="1"/>
</dbReference>
<evidence type="ECO:0000256" key="1">
    <source>
        <dbReference type="ARBA" id="ARBA00004123"/>
    </source>
</evidence>
<dbReference type="InterPro" id="IPR023779">
    <property type="entry name" value="Chromodomain_CS"/>
</dbReference>
<keyword evidence="4" id="KW-0547">Nucleotide-binding</keyword>
<dbReference type="CDD" id="cd18793">
    <property type="entry name" value="SF2_C_SNF"/>
    <property type="match status" value="1"/>
</dbReference>
<accession>A0A0R3TKP9</accession>
<dbReference type="InterPro" id="IPR002464">
    <property type="entry name" value="DNA/RNA_helicase_DEAH_CS"/>
</dbReference>
<feature type="region of interest" description="Disordered" evidence="14">
    <location>
        <begin position="1265"/>
        <end position="1372"/>
    </location>
</feature>
<dbReference type="STRING" id="102285.A0A0R3TKP9"/>
<dbReference type="Gene3D" id="1.10.10.60">
    <property type="entry name" value="Homeodomain-like"/>
    <property type="match status" value="1"/>
</dbReference>
<keyword evidence="6" id="KW-0347">Helicase</keyword>
<dbReference type="Pfam" id="PF13907">
    <property type="entry name" value="CHD1-like_C"/>
    <property type="match status" value="1"/>
</dbReference>
<feature type="domain" description="Chromo" evidence="15">
    <location>
        <begin position="349"/>
        <end position="412"/>
    </location>
</feature>
<evidence type="ECO:0000256" key="9">
    <source>
        <dbReference type="ARBA" id="ARBA00023015"/>
    </source>
</evidence>
<feature type="compositionally biased region" description="Basic and acidic residues" evidence="14">
    <location>
        <begin position="1498"/>
        <end position="1517"/>
    </location>
</feature>
<feature type="domain" description="Helicase ATP-binding" evidence="16">
    <location>
        <begin position="454"/>
        <end position="630"/>
    </location>
</feature>
<evidence type="ECO:0000256" key="10">
    <source>
        <dbReference type="ARBA" id="ARBA00023125"/>
    </source>
</evidence>
<feature type="region of interest" description="Disordered" evidence="14">
    <location>
        <begin position="1622"/>
        <end position="1690"/>
    </location>
</feature>
<dbReference type="PROSITE" id="PS00598">
    <property type="entry name" value="CHROMO_1"/>
    <property type="match status" value="1"/>
</dbReference>
<dbReference type="GO" id="GO:0005524">
    <property type="term" value="F:ATP binding"/>
    <property type="evidence" value="ECO:0007669"/>
    <property type="project" value="UniProtKB-KW"/>
</dbReference>
<feature type="compositionally biased region" description="Basic and acidic residues" evidence="14">
    <location>
        <begin position="63"/>
        <end position="84"/>
    </location>
</feature>
<feature type="compositionally biased region" description="Low complexity" evidence="14">
    <location>
        <begin position="85"/>
        <end position="98"/>
    </location>
</feature>
<dbReference type="Gene3D" id="3.40.50.300">
    <property type="entry name" value="P-loop containing nucleotide triphosphate hydrolases"/>
    <property type="match status" value="1"/>
</dbReference>
<evidence type="ECO:0000256" key="5">
    <source>
        <dbReference type="ARBA" id="ARBA00022801"/>
    </source>
</evidence>
<keyword evidence="7" id="KW-0067">ATP-binding</keyword>
<dbReference type="InterPro" id="IPR016197">
    <property type="entry name" value="Chromo-like_dom_sf"/>
</dbReference>
<feature type="compositionally biased region" description="Polar residues" evidence="14">
    <location>
        <begin position="1326"/>
        <end position="1336"/>
    </location>
</feature>
<dbReference type="InterPro" id="IPR014001">
    <property type="entry name" value="Helicase_ATP-bd"/>
</dbReference>
<dbReference type="GO" id="GO:0003677">
    <property type="term" value="F:DNA binding"/>
    <property type="evidence" value="ECO:0007669"/>
    <property type="project" value="UniProtKB-KW"/>
</dbReference>
<evidence type="ECO:0000256" key="11">
    <source>
        <dbReference type="ARBA" id="ARBA00023163"/>
    </source>
</evidence>
<dbReference type="PROSITE" id="PS00690">
    <property type="entry name" value="DEAH_ATP_HELICASE"/>
    <property type="match status" value="1"/>
</dbReference>
<keyword evidence="9" id="KW-0805">Transcription regulation</keyword>
<dbReference type="PROSITE" id="PS50013">
    <property type="entry name" value="CHROMO_2"/>
    <property type="match status" value="2"/>
</dbReference>
<keyword evidence="19" id="KW-1185">Reference proteome</keyword>
<dbReference type="Gene3D" id="6.10.140.1440">
    <property type="match status" value="1"/>
</dbReference>
<evidence type="ECO:0000313" key="20">
    <source>
        <dbReference type="WBParaSite" id="HNAJ_0000776901-mRNA-1"/>
    </source>
</evidence>
<keyword evidence="3" id="KW-0677">Repeat</keyword>
<dbReference type="GO" id="GO:0005634">
    <property type="term" value="C:nucleus"/>
    <property type="evidence" value="ECO:0007669"/>
    <property type="project" value="UniProtKB-SubCell"/>
</dbReference>
<dbReference type="SUPFAM" id="SSF54160">
    <property type="entry name" value="Chromo domain-like"/>
    <property type="match status" value="2"/>
</dbReference>
<name>A0A0R3TKP9_RODNA</name>
<dbReference type="InterPro" id="IPR049730">
    <property type="entry name" value="SNF2/RAD54-like_C"/>
</dbReference>
<dbReference type="Pfam" id="PF00385">
    <property type="entry name" value="Chromo"/>
    <property type="match status" value="2"/>
</dbReference>
<dbReference type="SMART" id="SM00487">
    <property type="entry name" value="DEXDc"/>
    <property type="match status" value="1"/>
</dbReference>
<feature type="compositionally biased region" description="Basic residues" evidence="14">
    <location>
        <begin position="1539"/>
        <end position="1548"/>
    </location>
</feature>
<proteinExistence type="inferred from homology"/>
<dbReference type="GO" id="GO:0140658">
    <property type="term" value="F:ATP-dependent chromatin remodeler activity"/>
    <property type="evidence" value="ECO:0007669"/>
    <property type="project" value="TreeGrafter"/>
</dbReference>
<feature type="region of interest" description="Disordered" evidence="14">
    <location>
        <begin position="1"/>
        <end position="165"/>
    </location>
</feature>
<organism evidence="20">
    <name type="scientific">Rodentolepis nana</name>
    <name type="common">Dwarf tapeworm</name>
    <name type="synonym">Hymenolepis nana</name>
    <dbReference type="NCBI Taxonomy" id="102285"/>
    <lineage>
        <taxon>Eukaryota</taxon>
        <taxon>Metazoa</taxon>
        <taxon>Spiralia</taxon>
        <taxon>Lophotrochozoa</taxon>
        <taxon>Platyhelminthes</taxon>
        <taxon>Cestoda</taxon>
        <taxon>Eucestoda</taxon>
        <taxon>Cyclophyllidea</taxon>
        <taxon>Hymenolepididae</taxon>
        <taxon>Rodentolepis</taxon>
    </lineage>
</organism>
<evidence type="ECO:0000256" key="13">
    <source>
        <dbReference type="ARBA" id="ARBA00049360"/>
    </source>
</evidence>
<dbReference type="GO" id="GO:0004386">
    <property type="term" value="F:helicase activity"/>
    <property type="evidence" value="ECO:0007669"/>
    <property type="project" value="UniProtKB-KW"/>
</dbReference>
<comment type="catalytic activity">
    <reaction evidence="13">
        <text>ATP + H2O = ADP + phosphate + H(+)</text>
        <dbReference type="Rhea" id="RHEA:13065"/>
        <dbReference type="ChEBI" id="CHEBI:15377"/>
        <dbReference type="ChEBI" id="CHEBI:15378"/>
        <dbReference type="ChEBI" id="CHEBI:30616"/>
        <dbReference type="ChEBI" id="CHEBI:43474"/>
        <dbReference type="ChEBI" id="CHEBI:456216"/>
    </reaction>
</comment>
<dbReference type="InterPro" id="IPR025260">
    <property type="entry name" value="CHD1-like_C"/>
</dbReference>
<dbReference type="InterPro" id="IPR027417">
    <property type="entry name" value="P-loop_NTPase"/>
</dbReference>
<evidence type="ECO:0000256" key="2">
    <source>
        <dbReference type="ARBA" id="ARBA00007025"/>
    </source>
</evidence>
<evidence type="ECO:0000259" key="16">
    <source>
        <dbReference type="PROSITE" id="PS51192"/>
    </source>
</evidence>
<keyword evidence="10" id="KW-0238">DNA-binding</keyword>
<dbReference type="PROSITE" id="PS51192">
    <property type="entry name" value="HELICASE_ATP_BIND_1"/>
    <property type="match status" value="1"/>
</dbReference>
<dbReference type="PANTHER" id="PTHR45623">
    <property type="entry name" value="CHROMODOMAIN-HELICASE-DNA-BINDING PROTEIN 3-RELATED-RELATED"/>
    <property type="match status" value="1"/>
</dbReference>
<evidence type="ECO:0000313" key="18">
    <source>
        <dbReference type="EMBL" id="VDO03625.1"/>
    </source>
</evidence>
<feature type="compositionally biased region" description="Basic and acidic residues" evidence="14">
    <location>
        <begin position="1587"/>
        <end position="1604"/>
    </location>
</feature>
<dbReference type="SUPFAM" id="SSF52540">
    <property type="entry name" value="P-loop containing nucleoside triphosphate hydrolases"/>
    <property type="match status" value="2"/>
</dbReference>
<feature type="region of interest" description="Disordered" evidence="14">
    <location>
        <begin position="1049"/>
        <end position="1073"/>
    </location>
</feature>
<evidence type="ECO:0000313" key="19">
    <source>
        <dbReference type="Proteomes" id="UP000278807"/>
    </source>
</evidence>
<keyword evidence="12" id="KW-0539">Nucleus</keyword>
<feature type="domain" description="Helicase C-terminal" evidence="17">
    <location>
        <begin position="768"/>
        <end position="933"/>
    </location>
</feature>
<dbReference type="FunFam" id="3.40.50.10810:FF:000005">
    <property type="entry name" value="Photoperiod-independent early flowering 1"/>
    <property type="match status" value="1"/>
</dbReference>
<keyword evidence="8" id="KW-0156">Chromatin regulator</keyword>
<dbReference type="GO" id="GO:0042393">
    <property type="term" value="F:histone binding"/>
    <property type="evidence" value="ECO:0007669"/>
    <property type="project" value="TreeGrafter"/>
</dbReference>
<dbReference type="GO" id="GO:0003682">
    <property type="term" value="F:chromatin binding"/>
    <property type="evidence" value="ECO:0007669"/>
    <property type="project" value="TreeGrafter"/>
</dbReference>
<evidence type="ECO:0000256" key="12">
    <source>
        <dbReference type="ARBA" id="ARBA00023242"/>
    </source>
</evidence>
<evidence type="ECO:0000256" key="6">
    <source>
        <dbReference type="ARBA" id="ARBA00022806"/>
    </source>
</evidence>
<dbReference type="InterPro" id="IPR001650">
    <property type="entry name" value="Helicase_C-like"/>
</dbReference>
<evidence type="ECO:0000259" key="17">
    <source>
        <dbReference type="PROSITE" id="PS51194"/>
    </source>
</evidence>
<dbReference type="Pfam" id="PF00271">
    <property type="entry name" value="Helicase_C"/>
    <property type="match status" value="1"/>
</dbReference>
<dbReference type="Pfam" id="PF18375">
    <property type="entry name" value="CDH1_2_SANT_HL1"/>
    <property type="match status" value="1"/>
</dbReference>
<evidence type="ECO:0000256" key="14">
    <source>
        <dbReference type="SAM" id="MobiDB-lite"/>
    </source>
</evidence>
<dbReference type="InterPro" id="IPR040793">
    <property type="entry name" value="CDH1_2_SANT_HL1"/>
</dbReference>
<feature type="compositionally biased region" description="Polar residues" evidence="14">
    <location>
        <begin position="1641"/>
        <end position="1654"/>
    </location>
</feature>
<comment type="subcellular location">
    <subcellularLocation>
        <location evidence="1">Nucleus</location>
    </subcellularLocation>
</comment>
<dbReference type="PANTHER" id="PTHR45623:SF14">
    <property type="entry name" value="CHROMODOMAIN-HELICASE-DNA-BINDING PROTEIN 1"/>
    <property type="match status" value="1"/>
</dbReference>
<feature type="domain" description="Chromo" evidence="15">
    <location>
        <begin position="229"/>
        <end position="324"/>
    </location>
</feature>
<dbReference type="GO" id="GO:0016887">
    <property type="term" value="F:ATP hydrolysis activity"/>
    <property type="evidence" value="ECO:0007669"/>
    <property type="project" value="TreeGrafter"/>
</dbReference>
<dbReference type="InterPro" id="IPR000953">
    <property type="entry name" value="Chromo/chromo_shadow_dom"/>
</dbReference>
<evidence type="ECO:0000256" key="3">
    <source>
        <dbReference type="ARBA" id="ARBA00022737"/>
    </source>
</evidence>
<dbReference type="InterPro" id="IPR038718">
    <property type="entry name" value="SNF2-like_sf"/>
</dbReference>
<dbReference type="OrthoDB" id="5857104at2759"/>
<dbReference type="CDD" id="cd18659">
    <property type="entry name" value="CD2_tandem"/>
    <property type="match status" value="1"/>
</dbReference>
<evidence type="ECO:0000256" key="4">
    <source>
        <dbReference type="ARBA" id="ARBA00022741"/>
    </source>
</evidence>
<dbReference type="EMBL" id="UZAE01012122">
    <property type="protein sequence ID" value="VDO03625.1"/>
    <property type="molecule type" value="Genomic_DNA"/>
</dbReference>
<keyword evidence="11" id="KW-0804">Transcription</keyword>
<reference evidence="18 19" key="2">
    <citation type="submission" date="2018-11" db="EMBL/GenBank/DDBJ databases">
        <authorList>
            <consortium name="Pathogen Informatics"/>
        </authorList>
    </citation>
    <scope>NUCLEOTIDE SEQUENCE [LARGE SCALE GENOMIC DNA]</scope>
</reference>
<dbReference type="Gene3D" id="3.40.50.10810">
    <property type="entry name" value="Tandem AAA-ATPase domain"/>
    <property type="match status" value="1"/>
</dbReference>
<keyword evidence="5" id="KW-0378">Hydrolase</keyword>
<dbReference type="Pfam" id="PF00176">
    <property type="entry name" value="SNF2-rel_dom"/>
    <property type="match status" value="1"/>
</dbReference>
<feature type="region of interest" description="Disordered" evidence="14">
    <location>
        <begin position="186"/>
        <end position="224"/>
    </location>
</feature>
<dbReference type="InterPro" id="IPR023780">
    <property type="entry name" value="Chromo_domain"/>
</dbReference>
<dbReference type="SMART" id="SM00298">
    <property type="entry name" value="CHROMO"/>
    <property type="match status" value="2"/>
</dbReference>
<evidence type="ECO:0000256" key="7">
    <source>
        <dbReference type="ARBA" id="ARBA00022840"/>
    </source>
</evidence>
<dbReference type="Proteomes" id="UP000278807">
    <property type="component" value="Unassembled WGS sequence"/>
</dbReference>
<dbReference type="WBParaSite" id="HNAJ_0000776901-mRNA-1">
    <property type="protein sequence ID" value="HNAJ_0000776901-mRNA-1"/>
    <property type="gene ID" value="HNAJ_0000776901"/>
</dbReference>
<dbReference type="SMART" id="SM01176">
    <property type="entry name" value="DUF4208"/>
    <property type="match status" value="1"/>
</dbReference>
<reference evidence="20" key="1">
    <citation type="submission" date="2017-02" db="UniProtKB">
        <authorList>
            <consortium name="WormBaseParasite"/>
        </authorList>
    </citation>
    <scope>IDENTIFICATION</scope>
</reference>
<dbReference type="Gene3D" id="2.40.50.40">
    <property type="match status" value="2"/>
</dbReference>
<dbReference type="InterPro" id="IPR000330">
    <property type="entry name" value="SNF2_N"/>
</dbReference>
<dbReference type="Pfam" id="PF23588">
    <property type="entry name" value="HTH_CHD1_Hrp3"/>
    <property type="match status" value="1"/>
</dbReference>
<gene>
    <name evidence="18" type="ORF">HNAJ_LOCUS7765</name>
</gene>
<feature type="compositionally biased region" description="Polar residues" evidence="14">
    <location>
        <begin position="151"/>
        <end position="162"/>
    </location>
</feature>